<reference evidence="1" key="1">
    <citation type="journal article" date="2011" name="Genome Biol.">
        <title>The draft genome of the carcinogenic human liver fluke Clonorchis sinensis.</title>
        <authorList>
            <person name="Wang X."/>
            <person name="Chen W."/>
            <person name="Huang Y."/>
            <person name="Sun J."/>
            <person name="Men J."/>
            <person name="Liu H."/>
            <person name="Luo F."/>
            <person name="Guo L."/>
            <person name="Lv X."/>
            <person name="Deng C."/>
            <person name="Zhou C."/>
            <person name="Fan Y."/>
            <person name="Li X."/>
            <person name="Huang L."/>
            <person name="Hu Y."/>
            <person name="Liang C."/>
            <person name="Hu X."/>
            <person name="Xu J."/>
            <person name="Yu X."/>
        </authorList>
    </citation>
    <scope>NUCLEOTIDE SEQUENCE [LARGE SCALE GENOMIC DNA]</scope>
    <source>
        <strain evidence="1">Henan</strain>
    </source>
</reference>
<accession>G7YIW9</accession>
<protein>
    <submittedName>
        <fullName evidence="1">Uncharacterized protein</fullName>
    </submittedName>
</protein>
<gene>
    <name evidence="1" type="ORF">CLF_109068</name>
</gene>
<reference key="2">
    <citation type="submission" date="2011-10" db="EMBL/GenBank/DDBJ databases">
        <title>The genome and transcriptome sequence of Clonorchis sinensis provide insights into the carcinogenic liver fluke.</title>
        <authorList>
            <person name="Wang X."/>
            <person name="Huang Y."/>
            <person name="Chen W."/>
            <person name="Liu H."/>
            <person name="Guo L."/>
            <person name="Chen Y."/>
            <person name="Luo F."/>
            <person name="Zhou W."/>
            <person name="Sun J."/>
            <person name="Mao Q."/>
            <person name="Liang P."/>
            <person name="Zhou C."/>
            <person name="Tian Y."/>
            <person name="Men J."/>
            <person name="Lv X."/>
            <person name="Huang L."/>
            <person name="Zhou J."/>
            <person name="Hu Y."/>
            <person name="Li R."/>
            <person name="Zhang F."/>
            <person name="Lei H."/>
            <person name="Li X."/>
            <person name="Hu X."/>
            <person name="Liang C."/>
            <person name="Xu J."/>
            <person name="Wu Z."/>
            <person name="Yu X."/>
        </authorList>
    </citation>
    <scope>NUCLEOTIDE SEQUENCE</scope>
    <source>
        <strain>Henan</strain>
    </source>
</reference>
<sequence>LAQIQVNQLPSIFKQHDNKPVTYWCEKEYAFRHAFVVFPSGSVGKISGERIKCTFGEQPQELMKYFQKKMAHKKERVNERDKNAFGLNGVQLSMKTDQFSLLIDFCLTFLVQRVNQSAATHVTCDAIPLNLIGELISIHHRNLFILDGFHHVFRTDHTVPFCECSTDYCERRIESGKNTAKLNIQKNHRKAPVIFRCEFGLFLENASELYSTTWSWFLPVDILQMKLNIDDKEDNFGVLVGGNESLGCRKNVHSHTSDYVSRITEEVTPGLSDSVWTSFHRFYLRPDYVPHL</sequence>
<organism evidence="1 2">
    <name type="scientific">Clonorchis sinensis</name>
    <name type="common">Chinese liver fluke</name>
    <dbReference type="NCBI Taxonomy" id="79923"/>
    <lineage>
        <taxon>Eukaryota</taxon>
        <taxon>Metazoa</taxon>
        <taxon>Spiralia</taxon>
        <taxon>Lophotrochozoa</taxon>
        <taxon>Platyhelminthes</taxon>
        <taxon>Trematoda</taxon>
        <taxon>Digenea</taxon>
        <taxon>Opisthorchiida</taxon>
        <taxon>Opisthorchiata</taxon>
        <taxon>Opisthorchiidae</taxon>
        <taxon>Clonorchis</taxon>
    </lineage>
</organism>
<name>G7YIW9_CLOSI</name>
<dbReference type="Proteomes" id="UP000008909">
    <property type="component" value="Unassembled WGS sequence"/>
</dbReference>
<evidence type="ECO:0000313" key="1">
    <source>
        <dbReference type="EMBL" id="GAA52902.1"/>
    </source>
</evidence>
<feature type="non-terminal residue" evidence="1">
    <location>
        <position position="1"/>
    </location>
</feature>
<evidence type="ECO:0000313" key="2">
    <source>
        <dbReference type="Proteomes" id="UP000008909"/>
    </source>
</evidence>
<proteinExistence type="predicted"/>
<dbReference type="EMBL" id="DF143376">
    <property type="protein sequence ID" value="GAA52902.1"/>
    <property type="molecule type" value="Genomic_DNA"/>
</dbReference>
<keyword evidence="2" id="KW-1185">Reference proteome</keyword>
<dbReference type="AlphaFoldDB" id="G7YIW9"/>